<evidence type="ECO:0000313" key="15">
    <source>
        <dbReference type="EMBL" id="GGJ92069.1"/>
    </source>
</evidence>
<dbReference type="CDD" id="cd04725">
    <property type="entry name" value="OMP_decarboxylase_like"/>
    <property type="match status" value="1"/>
</dbReference>
<feature type="active site" description="For OMPdecase activity" evidence="10">
    <location>
        <position position="78"/>
    </location>
</feature>
<reference evidence="15" key="1">
    <citation type="journal article" date="2014" name="Int. J. Syst. Evol. Microbiol.">
        <title>Complete genome sequence of Corynebacterium casei LMG S-19264T (=DSM 44701T), isolated from a smear-ripened cheese.</title>
        <authorList>
            <consortium name="US DOE Joint Genome Institute (JGI-PGF)"/>
            <person name="Walter F."/>
            <person name="Albersmeier A."/>
            <person name="Kalinowski J."/>
            <person name="Ruckert C."/>
        </authorList>
    </citation>
    <scope>NUCLEOTIDE SEQUENCE</scope>
    <source>
        <strain evidence="15">JCM 14719</strain>
    </source>
</reference>
<feature type="active site" description="Proton donor" evidence="9">
    <location>
        <position position="80"/>
    </location>
</feature>
<evidence type="ECO:0000256" key="8">
    <source>
        <dbReference type="ARBA" id="ARBA00061012"/>
    </source>
</evidence>
<dbReference type="InterPro" id="IPR013785">
    <property type="entry name" value="Aldolase_TIM"/>
</dbReference>
<evidence type="ECO:0000256" key="12">
    <source>
        <dbReference type="RuleBase" id="RU000512"/>
    </source>
</evidence>
<dbReference type="SUPFAM" id="SSF51366">
    <property type="entry name" value="Ribulose-phoshate binding barrel"/>
    <property type="match status" value="1"/>
</dbReference>
<feature type="binding site" evidence="9 11">
    <location>
        <position position="141"/>
    </location>
    <ligand>
        <name>substrate</name>
    </ligand>
</feature>
<feature type="compositionally biased region" description="Basic and acidic residues" evidence="13">
    <location>
        <begin position="269"/>
        <end position="278"/>
    </location>
</feature>
<sequence length="290" mass="29589">MMAAGRRIPGDAAAASARAAAESVIVALDVATAEEADALLARLDGAVRTVKVGMQLFYAAGPAYIASLKARGLAVFLDLKGHDIPNTVKGAMESLTRLGVDMVTVHAAGGRAMLEAARAGVERALTPGQRRPLLLAVTVLTSIDARTLNEEIGVPGGVEEAVLRYALLAREAGCDGVVASAREVPAVKASCGPAFVAVTPGIRPAGAARGDQARAVTPADAIRRGADFLVVGRPVTAAPDPRAAYERVVAEVAGALENREAGIAVQGAERADGGERQGRASRRHARGNGA</sequence>
<feature type="binding site" evidence="9 11">
    <location>
        <position position="29"/>
    </location>
    <ligand>
        <name>substrate</name>
    </ligand>
</feature>
<dbReference type="InterPro" id="IPR001754">
    <property type="entry name" value="OMPdeCOase_dom"/>
</dbReference>
<feature type="active site" description="For OMPdecase activity" evidence="10">
    <location>
        <position position="80"/>
    </location>
</feature>
<evidence type="ECO:0000256" key="3">
    <source>
        <dbReference type="ARBA" id="ARBA00011738"/>
    </source>
</evidence>
<evidence type="ECO:0000256" key="1">
    <source>
        <dbReference type="ARBA" id="ARBA00002356"/>
    </source>
</evidence>
<feature type="compositionally biased region" description="Basic residues" evidence="13">
    <location>
        <begin position="279"/>
        <end position="290"/>
    </location>
</feature>
<dbReference type="NCBIfam" id="NF001273">
    <property type="entry name" value="PRK00230.1"/>
    <property type="match status" value="1"/>
</dbReference>
<dbReference type="FunFam" id="3.20.20.70:FF:000015">
    <property type="entry name" value="Orotidine 5'-phosphate decarboxylase"/>
    <property type="match status" value="1"/>
</dbReference>
<dbReference type="EC" id="4.1.1.23" evidence="9"/>
<dbReference type="GO" id="GO:0006207">
    <property type="term" value="P:'de novo' pyrimidine nucleobase biosynthetic process"/>
    <property type="evidence" value="ECO:0007669"/>
    <property type="project" value="InterPro"/>
</dbReference>
<dbReference type="InterPro" id="IPR018089">
    <property type="entry name" value="OMPdecase_AS"/>
</dbReference>
<accession>A0A8J3F937</accession>
<comment type="function">
    <text evidence="1 9">Catalyzes the decarboxylation of orotidine 5'-monophosphate (OMP) to uridine 5'-monophosphate (UMP).</text>
</comment>
<protein>
    <recommendedName>
        <fullName evidence="9">Orotidine 5'-phosphate decarboxylase</fullName>
        <ecNumber evidence="9">4.1.1.23</ecNumber>
    </recommendedName>
    <alternativeName>
        <fullName evidence="9">OMP decarboxylase</fullName>
        <shortName evidence="9">OMPDCase</shortName>
        <shortName evidence="9">OMPdecase</shortName>
    </alternativeName>
</protein>
<comment type="similarity">
    <text evidence="8 9">Belongs to the OMP decarboxylase family. Type 1 subfamily.</text>
</comment>
<comment type="catalytic activity">
    <reaction evidence="7 9 12">
        <text>orotidine 5'-phosphate + H(+) = UMP + CO2</text>
        <dbReference type="Rhea" id="RHEA:11596"/>
        <dbReference type="ChEBI" id="CHEBI:15378"/>
        <dbReference type="ChEBI" id="CHEBI:16526"/>
        <dbReference type="ChEBI" id="CHEBI:57538"/>
        <dbReference type="ChEBI" id="CHEBI:57865"/>
        <dbReference type="EC" id="4.1.1.23"/>
    </reaction>
</comment>
<comment type="caution">
    <text evidence="15">The sequence shown here is derived from an EMBL/GenBank/DDBJ whole genome shotgun (WGS) entry which is preliminary data.</text>
</comment>
<dbReference type="Pfam" id="PF00215">
    <property type="entry name" value="OMPdecase"/>
    <property type="match status" value="1"/>
</dbReference>
<feature type="binding site" evidence="9 11">
    <location>
        <position position="232"/>
    </location>
    <ligand>
        <name>substrate</name>
    </ligand>
</feature>
<feature type="binding site" evidence="9 11">
    <location>
        <position position="203"/>
    </location>
    <ligand>
        <name>substrate</name>
    </ligand>
</feature>
<feature type="domain" description="Orotidine 5'-phosphate decarboxylase" evidence="14">
    <location>
        <begin position="23"/>
        <end position="248"/>
    </location>
</feature>
<dbReference type="PROSITE" id="PS00156">
    <property type="entry name" value="OMPDECASE"/>
    <property type="match status" value="1"/>
</dbReference>
<dbReference type="InterPro" id="IPR047596">
    <property type="entry name" value="OMPdecase_bac"/>
</dbReference>
<evidence type="ECO:0000256" key="13">
    <source>
        <dbReference type="SAM" id="MobiDB-lite"/>
    </source>
</evidence>
<gene>
    <name evidence="9 15" type="primary">pyrF</name>
    <name evidence="15" type="ORF">GCM10007043_02200</name>
</gene>
<dbReference type="Gene3D" id="3.20.20.70">
    <property type="entry name" value="Aldolase class I"/>
    <property type="match status" value="1"/>
</dbReference>
<evidence type="ECO:0000256" key="10">
    <source>
        <dbReference type="PIRSR" id="PIRSR614732-1"/>
    </source>
</evidence>
<dbReference type="HAMAP" id="MF_01200_B">
    <property type="entry name" value="OMPdecase_type1_B"/>
    <property type="match status" value="1"/>
</dbReference>
<evidence type="ECO:0000256" key="6">
    <source>
        <dbReference type="ARBA" id="ARBA00023239"/>
    </source>
</evidence>
<evidence type="ECO:0000256" key="9">
    <source>
        <dbReference type="HAMAP-Rule" id="MF_01200"/>
    </source>
</evidence>
<evidence type="ECO:0000259" key="14">
    <source>
        <dbReference type="SMART" id="SM00934"/>
    </source>
</evidence>
<keyword evidence="6 9" id="KW-0456">Lyase</keyword>
<evidence type="ECO:0000256" key="5">
    <source>
        <dbReference type="ARBA" id="ARBA00022975"/>
    </source>
</evidence>
<dbReference type="AlphaFoldDB" id="A0A8J3F937"/>
<reference evidence="15" key="2">
    <citation type="submission" date="2020-09" db="EMBL/GenBank/DDBJ databases">
        <authorList>
            <person name="Sun Q."/>
            <person name="Ohkuma M."/>
        </authorList>
    </citation>
    <scope>NUCLEOTIDE SEQUENCE</scope>
    <source>
        <strain evidence="15">JCM 14719</strain>
    </source>
</reference>
<dbReference type="GO" id="GO:0044205">
    <property type="term" value="P:'de novo' UMP biosynthetic process"/>
    <property type="evidence" value="ECO:0007669"/>
    <property type="project" value="UniProtKB-UniRule"/>
</dbReference>
<evidence type="ECO:0000256" key="7">
    <source>
        <dbReference type="ARBA" id="ARBA00049157"/>
    </source>
</evidence>
<dbReference type="PANTHER" id="PTHR32119">
    <property type="entry name" value="OROTIDINE 5'-PHOSPHATE DECARBOXYLASE"/>
    <property type="match status" value="1"/>
</dbReference>
<keyword evidence="4 9" id="KW-0210">Decarboxylase</keyword>
<feature type="active site" description="For OMPdecase activity" evidence="10">
    <location>
        <position position="83"/>
    </location>
</feature>
<evidence type="ECO:0000313" key="16">
    <source>
        <dbReference type="Proteomes" id="UP000637720"/>
    </source>
</evidence>
<dbReference type="EMBL" id="BMOF01000002">
    <property type="protein sequence ID" value="GGJ92069.1"/>
    <property type="molecule type" value="Genomic_DNA"/>
</dbReference>
<dbReference type="InterPro" id="IPR014732">
    <property type="entry name" value="OMPdecase"/>
</dbReference>
<feature type="binding site" evidence="9 11">
    <location>
        <position position="233"/>
    </location>
    <ligand>
        <name>substrate</name>
    </ligand>
</feature>
<dbReference type="PANTHER" id="PTHR32119:SF2">
    <property type="entry name" value="OROTIDINE 5'-PHOSPHATE DECARBOXYLASE"/>
    <property type="match status" value="1"/>
</dbReference>
<feature type="region of interest" description="Disordered" evidence="13">
    <location>
        <begin position="266"/>
        <end position="290"/>
    </location>
</feature>
<feature type="binding site" evidence="9 11">
    <location>
        <position position="51"/>
    </location>
    <ligand>
        <name>substrate</name>
    </ligand>
</feature>
<organism evidence="15 16">
    <name type="scientific">Calditerricola satsumensis</name>
    <dbReference type="NCBI Taxonomy" id="373054"/>
    <lineage>
        <taxon>Bacteria</taxon>
        <taxon>Bacillati</taxon>
        <taxon>Bacillota</taxon>
        <taxon>Bacilli</taxon>
        <taxon>Bacillales</taxon>
        <taxon>Bacillaceae</taxon>
        <taxon>Calditerricola</taxon>
    </lineage>
</organism>
<dbReference type="UniPathway" id="UPA00070">
    <property type="reaction ID" value="UER00120"/>
</dbReference>
<name>A0A8J3F937_9BACI</name>
<evidence type="ECO:0000256" key="11">
    <source>
        <dbReference type="PIRSR" id="PIRSR614732-2"/>
    </source>
</evidence>
<comment type="subunit">
    <text evidence="3 9">Homodimer.</text>
</comment>
<dbReference type="GO" id="GO:0004590">
    <property type="term" value="F:orotidine-5'-phosphate decarboxylase activity"/>
    <property type="evidence" value="ECO:0007669"/>
    <property type="project" value="UniProtKB-UniRule"/>
</dbReference>
<dbReference type="NCBIfam" id="TIGR01740">
    <property type="entry name" value="pyrF"/>
    <property type="match status" value="1"/>
</dbReference>
<feature type="binding site" evidence="9">
    <location>
        <begin position="78"/>
        <end position="87"/>
    </location>
    <ligand>
        <name>substrate</name>
    </ligand>
</feature>
<dbReference type="InterPro" id="IPR011060">
    <property type="entry name" value="RibuloseP-bd_barrel"/>
</dbReference>
<dbReference type="SMART" id="SM00934">
    <property type="entry name" value="OMPdecase"/>
    <property type="match status" value="1"/>
</dbReference>
<feature type="binding site" evidence="9 11">
    <location>
        <position position="212"/>
    </location>
    <ligand>
        <name>substrate</name>
    </ligand>
</feature>
<proteinExistence type="inferred from homology"/>
<comment type="pathway">
    <text evidence="2 9 12">Pyrimidine metabolism; UMP biosynthesis via de novo pathway; UMP from orotate: step 2/2.</text>
</comment>
<evidence type="ECO:0000256" key="4">
    <source>
        <dbReference type="ARBA" id="ARBA00022793"/>
    </source>
</evidence>
<dbReference type="GO" id="GO:0005829">
    <property type="term" value="C:cytosol"/>
    <property type="evidence" value="ECO:0007669"/>
    <property type="project" value="TreeGrafter"/>
</dbReference>
<dbReference type="Proteomes" id="UP000637720">
    <property type="component" value="Unassembled WGS sequence"/>
</dbReference>
<evidence type="ECO:0000256" key="2">
    <source>
        <dbReference type="ARBA" id="ARBA00004861"/>
    </source>
</evidence>
<keyword evidence="16" id="KW-1185">Reference proteome</keyword>
<keyword evidence="5 9" id="KW-0665">Pyrimidine biosynthesis</keyword>